<evidence type="ECO:0000256" key="3">
    <source>
        <dbReference type="RuleBase" id="RU361235"/>
    </source>
</evidence>
<dbReference type="PROSITE" id="PS00941">
    <property type="entry name" value="CARBOXYLESTERASE_B_2"/>
    <property type="match status" value="1"/>
</dbReference>
<proteinExistence type="inferred from homology"/>
<dbReference type="GO" id="GO:0016787">
    <property type="term" value="F:hydrolase activity"/>
    <property type="evidence" value="ECO:0007669"/>
    <property type="project" value="UniProtKB-KW"/>
</dbReference>
<dbReference type="EMBL" id="ML179095">
    <property type="protein sequence ID" value="THV01034.1"/>
    <property type="molecule type" value="Genomic_DNA"/>
</dbReference>
<dbReference type="Pfam" id="PF00135">
    <property type="entry name" value="COesterase"/>
    <property type="match status" value="1"/>
</dbReference>
<evidence type="ECO:0000313" key="5">
    <source>
        <dbReference type="EMBL" id="THV01034.1"/>
    </source>
</evidence>
<reference evidence="5 6" key="1">
    <citation type="journal article" date="2019" name="Nat. Ecol. Evol.">
        <title>Megaphylogeny resolves global patterns of mushroom evolution.</title>
        <authorList>
            <person name="Varga T."/>
            <person name="Krizsan K."/>
            <person name="Foldi C."/>
            <person name="Dima B."/>
            <person name="Sanchez-Garcia M."/>
            <person name="Sanchez-Ramirez S."/>
            <person name="Szollosi G.J."/>
            <person name="Szarkandi J.G."/>
            <person name="Papp V."/>
            <person name="Albert L."/>
            <person name="Andreopoulos W."/>
            <person name="Angelini C."/>
            <person name="Antonin V."/>
            <person name="Barry K.W."/>
            <person name="Bougher N.L."/>
            <person name="Buchanan P."/>
            <person name="Buyck B."/>
            <person name="Bense V."/>
            <person name="Catcheside P."/>
            <person name="Chovatia M."/>
            <person name="Cooper J."/>
            <person name="Damon W."/>
            <person name="Desjardin D."/>
            <person name="Finy P."/>
            <person name="Geml J."/>
            <person name="Haridas S."/>
            <person name="Hughes K."/>
            <person name="Justo A."/>
            <person name="Karasinski D."/>
            <person name="Kautmanova I."/>
            <person name="Kiss B."/>
            <person name="Kocsube S."/>
            <person name="Kotiranta H."/>
            <person name="LaButti K.M."/>
            <person name="Lechner B.E."/>
            <person name="Liimatainen K."/>
            <person name="Lipzen A."/>
            <person name="Lukacs Z."/>
            <person name="Mihaltcheva S."/>
            <person name="Morgado L.N."/>
            <person name="Niskanen T."/>
            <person name="Noordeloos M.E."/>
            <person name="Ohm R.A."/>
            <person name="Ortiz-Santana B."/>
            <person name="Ovrebo C."/>
            <person name="Racz N."/>
            <person name="Riley R."/>
            <person name="Savchenko A."/>
            <person name="Shiryaev A."/>
            <person name="Soop K."/>
            <person name="Spirin V."/>
            <person name="Szebenyi C."/>
            <person name="Tomsovsky M."/>
            <person name="Tulloss R.E."/>
            <person name="Uehling J."/>
            <person name="Grigoriev I.V."/>
            <person name="Vagvolgyi C."/>
            <person name="Papp T."/>
            <person name="Martin F.M."/>
            <person name="Miettinen O."/>
            <person name="Hibbett D.S."/>
            <person name="Nagy L.G."/>
        </authorList>
    </citation>
    <scope>NUCLEOTIDE SEQUENCE [LARGE SCALE GENOMIC DNA]</scope>
    <source>
        <strain evidence="5 6">CBS 962.96</strain>
    </source>
</reference>
<dbReference type="Gene3D" id="3.40.50.1820">
    <property type="entry name" value="alpha/beta hydrolase"/>
    <property type="match status" value="1"/>
</dbReference>
<keyword evidence="6" id="KW-1185">Reference proteome</keyword>
<gene>
    <name evidence="5" type="ORF">K435DRAFT_656110</name>
</gene>
<comment type="similarity">
    <text evidence="1 3">Belongs to the type-B carboxylesterase/lipase family.</text>
</comment>
<dbReference type="Proteomes" id="UP000297245">
    <property type="component" value="Unassembled WGS sequence"/>
</dbReference>
<organism evidence="5 6">
    <name type="scientific">Dendrothele bispora (strain CBS 962.96)</name>
    <dbReference type="NCBI Taxonomy" id="1314807"/>
    <lineage>
        <taxon>Eukaryota</taxon>
        <taxon>Fungi</taxon>
        <taxon>Dikarya</taxon>
        <taxon>Basidiomycota</taxon>
        <taxon>Agaricomycotina</taxon>
        <taxon>Agaricomycetes</taxon>
        <taxon>Agaricomycetidae</taxon>
        <taxon>Agaricales</taxon>
        <taxon>Agaricales incertae sedis</taxon>
        <taxon>Dendrothele</taxon>
    </lineage>
</organism>
<keyword evidence="3" id="KW-0732">Signal</keyword>
<dbReference type="PANTHER" id="PTHR11559">
    <property type="entry name" value="CARBOXYLESTERASE"/>
    <property type="match status" value="1"/>
</dbReference>
<dbReference type="InterPro" id="IPR029058">
    <property type="entry name" value="AB_hydrolase_fold"/>
</dbReference>
<feature type="chain" id="PRO_5020876682" description="Carboxylic ester hydrolase" evidence="3">
    <location>
        <begin position="25"/>
        <end position="544"/>
    </location>
</feature>
<dbReference type="OrthoDB" id="408631at2759"/>
<sequence length="544" mass="59747">MVPNLLNIVLRATGLILLCPTVLSSTSTLDVQLRTGAFRGVSANGTEKWLGIPYAQPPVGSLRFKAPVPITKRNETLKVASTFGNACPQPSGDLGAPRSEDCLFLNIWRPQNTTADAGLPVLIWIHVGVQDIHRSASSNPATDPTRIIQRSVSIDKPLIFVSINYRLNTFGFLSSSLVEAEDLNAGLLDQRQAFTFVQENIAAFGGDPEKVTIWGQSAGAGSVESHFLYPSTRPLFRAGIGESSTGPFKSSPPASTYDKPNKPFRRLLDATGCPFGPTSLSCLQQVPFETLMDISNDMISSTLNSQLWQPSVGPKGSFATAQASEVIQSGDFLHLPYIGGTNVNEGAGFSVTVAGLNLTGTAQDARFVQFISDLFIDNSTITKDTYNDILARWRANDPTLGAPFNTGDSLFDRAEAWYTDEMFLAPRRFFFEHASSLQTMFAYYFREFIPGNSPVLGVAHASELVLLFGPVPVAVEDEFANRMLDFWISFVNDLNPGGNWPEYSPQNRQVMQLLRDNITMIPDDWDTDKTDFLNSQRVLDEFQK</sequence>
<protein>
    <recommendedName>
        <fullName evidence="3">Carboxylic ester hydrolase</fullName>
        <ecNumber evidence="3">3.1.1.-</ecNumber>
    </recommendedName>
</protein>
<accession>A0A4S8MG00</accession>
<evidence type="ECO:0000313" key="6">
    <source>
        <dbReference type="Proteomes" id="UP000297245"/>
    </source>
</evidence>
<evidence type="ECO:0000259" key="4">
    <source>
        <dbReference type="Pfam" id="PF00135"/>
    </source>
</evidence>
<dbReference type="InterPro" id="IPR019819">
    <property type="entry name" value="Carboxylesterase_B_CS"/>
</dbReference>
<evidence type="ECO:0000256" key="2">
    <source>
        <dbReference type="ARBA" id="ARBA00022801"/>
    </source>
</evidence>
<evidence type="ECO:0000256" key="1">
    <source>
        <dbReference type="ARBA" id="ARBA00005964"/>
    </source>
</evidence>
<dbReference type="InterPro" id="IPR050309">
    <property type="entry name" value="Type-B_Carboxylest/Lipase"/>
</dbReference>
<dbReference type="AlphaFoldDB" id="A0A4S8MG00"/>
<keyword evidence="2 3" id="KW-0378">Hydrolase</keyword>
<dbReference type="SUPFAM" id="SSF53474">
    <property type="entry name" value="alpha/beta-Hydrolases"/>
    <property type="match status" value="1"/>
</dbReference>
<dbReference type="InterPro" id="IPR002018">
    <property type="entry name" value="CarbesteraseB"/>
</dbReference>
<dbReference type="PROSITE" id="PS00122">
    <property type="entry name" value="CARBOXYLESTERASE_B_1"/>
    <property type="match status" value="1"/>
</dbReference>
<dbReference type="InterPro" id="IPR019826">
    <property type="entry name" value="Carboxylesterase_B_AS"/>
</dbReference>
<name>A0A4S8MG00_DENBC</name>
<dbReference type="EC" id="3.1.1.-" evidence="3"/>
<feature type="signal peptide" evidence="3">
    <location>
        <begin position="1"/>
        <end position="24"/>
    </location>
</feature>
<feature type="domain" description="Carboxylesterase type B" evidence="4">
    <location>
        <begin position="30"/>
        <end position="517"/>
    </location>
</feature>